<dbReference type="OrthoDB" id="1111222at2"/>
<evidence type="ECO:0000256" key="1">
    <source>
        <dbReference type="SAM" id="Phobius"/>
    </source>
</evidence>
<reference evidence="2 3" key="1">
    <citation type="submission" date="2016-05" db="EMBL/GenBank/DDBJ databases">
        <title>Niabella ginsenosidivorans BS26 whole genome sequencing.</title>
        <authorList>
            <person name="Im W.T."/>
            <person name="Siddiqi M.Z."/>
        </authorList>
    </citation>
    <scope>NUCLEOTIDE SEQUENCE [LARGE SCALE GENOMIC DNA]</scope>
    <source>
        <strain evidence="2 3">BS26</strain>
    </source>
</reference>
<dbReference type="EMBL" id="CP015772">
    <property type="protein sequence ID" value="ANH82615.1"/>
    <property type="molecule type" value="Genomic_DNA"/>
</dbReference>
<dbReference type="Proteomes" id="UP000077667">
    <property type="component" value="Chromosome"/>
</dbReference>
<dbReference type="KEGG" id="nia:A8C56_18000"/>
<keyword evidence="1" id="KW-0812">Transmembrane</keyword>
<keyword evidence="1" id="KW-1133">Transmembrane helix</keyword>
<keyword evidence="3" id="KW-1185">Reference proteome</keyword>
<protein>
    <recommendedName>
        <fullName evidence="4">DUF4350 domain-containing protein</fullName>
    </recommendedName>
</protein>
<sequence length="407" mass="46282">MKKTLPYLLGLLLIAVILLLLFKSGEDTEKKYNTYISFKKEDKNPYGTYVVYNGLKHLFPSAAIAINQKDILASTVFYPNKEDQFFVSISPQVLLNEEELDALLQFIKNGNYAFISCFALGSDVENYIEARTSLGNTISYPSGAYGPDSLSVELDSVPLPSTYSAAYPGVAIEGAFVRTNRSTTRIIGRGNEGKANFIELKKGKGALFLHLSPLTFSNYFLLYKNNISYLNQAFSLVPQHITTVIWDEYYRKRKTSQPGREDGWFTAIMKERSFRSGILLALALLLIFALLEMRRRQRFIPVIEPPRNDTLDFVKTMGLLYYEKRDNVNLAQKMSAYFQEHLRNKYHIFSKELNNDYIQEVSDKSGVSAALVEEIVTQIKNTEAKGTISDTELIVLQANIEKFYNNI</sequence>
<gene>
    <name evidence="2" type="ORF">A8C56_18000</name>
</gene>
<dbReference type="STRING" id="1176587.A8C56_18000"/>
<organism evidence="2 3">
    <name type="scientific">Niabella ginsenosidivorans</name>
    <dbReference type="NCBI Taxonomy" id="1176587"/>
    <lineage>
        <taxon>Bacteria</taxon>
        <taxon>Pseudomonadati</taxon>
        <taxon>Bacteroidota</taxon>
        <taxon>Chitinophagia</taxon>
        <taxon>Chitinophagales</taxon>
        <taxon>Chitinophagaceae</taxon>
        <taxon>Niabella</taxon>
    </lineage>
</organism>
<accession>A0A1A9I5K5</accession>
<evidence type="ECO:0000313" key="3">
    <source>
        <dbReference type="Proteomes" id="UP000077667"/>
    </source>
</evidence>
<evidence type="ECO:0008006" key="4">
    <source>
        <dbReference type="Google" id="ProtNLM"/>
    </source>
</evidence>
<name>A0A1A9I5K5_9BACT</name>
<feature type="transmembrane region" description="Helical" evidence="1">
    <location>
        <begin position="274"/>
        <end position="291"/>
    </location>
</feature>
<keyword evidence="1" id="KW-0472">Membrane</keyword>
<dbReference type="AlphaFoldDB" id="A0A1A9I5K5"/>
<proteinExistence type="predicted"/>
<evidence type="ECO:0000313" key="2">
    <source>
        <dbReference type="EMBL" id="ANH82615.1"/>
    </source>
</evidence>
<dbReference type="RefSeq" id="WP_067759150.1">
    <property type="nucleotide sequence ID" value="NZ_CP015772.1"/>
</dbReference>